<reference evidence="1" key="1">
    <citation type="submission" date="2022-02" db="EMBL/GenBank/DDBJ databases">
        <authorList>
            <person name="Henning P.M."/>
            <person name="McCubbin A.G."/>
            <person name="Shore J.S."/>
        </authorList>
    </citation>
    <scope>NUCLEOTIDE SEQUENCE</scope>
    <source>
        <strain evidence="1">F60SS</strain>
        <tissue evidence="1">Leaves</tissue>
    </source>
</reference>
<dbReference type="Proteomes" id="UP001141552">
    <property type="component" value="Unassembled WGS sequence"/>
</dbReference>
<accession>A0A9Q0JBI6</accession>
<dbReference type="GO" id="GO:0080037">
    <property type="term" value="P:negative regulation of cytokinin-activated signaling pathway"/>
    <property type="evidence" value="ECO:0007669"/>
    <property type="project" value="InterPro"/>
</dbReference>
<dbReference type="InterPro" id="IPR006652">
    <property type="entry name" value="Kelch_1"/>
</dbReference>
<comment type="caution">
    <text evidence="1">The sequence shown here is derived from an EMBL/GenBank/DDBJ whole genome shotgun (WGS) entry which is preliminary data.</text>
</comment>
<organism evidence="1 2">
    <name type="scientific">Turnera subulata</name>
    <dbReference type="NCBI Taxonomy" id="218843"/>
    <lineage>
        <taxon>Eukaryota</taxon>
        <taxon>Viridiplantae</taxon>
        <taxon>Streptophyta</taxon>
        <taxon>Embryophyta</taxon>
        <taxon>Tracheophyta</taxon>
        <taxon>Spermatophyta</taxon>
        <taxon>Magnoliopsida</taxon>
        <taxon>eudicotyledons</taxon>
        <taxon>Gunneridae</taxon>
        <taxon>Pentapetalae</taxon>
        <taxon>rosids</taxon>
        <taxon>fabids</taxon>
        <taxon>Malpighiales</taxon>
        <taxon>Passifloraceae</taxon>
        <taxon>Turnera</taxon>
    </lineage>
</organism>
<dbReference type="GO" id="GO:2000762">
    <property type="term" value="P:regulation of phenylpropanoid metabolic process"/>
    <property type="evidence" value="ECO:0007669"/>
    <property type="project" value="InterPro"/>
</dbReference>
<keyword evidence="2" id="KW-1185">Reference proteome</keyword>
<dbReference type="Pfam" id="PF01344">
    <property type="entry name" value="Kelch_1"/>
    <property type="match status" value="2"/>
</dbReference>
<dbReference type="PANTHER" id="PTHR46407:SF3">
    <property type="entry name" value="OS02G0208700 PROTEIN"/>
    <property type="match status" value="1"/>
</dbReference>
<dbReference type="SUPFAM" id="SSF117281">
    <property type="entry name" value="Kelch motif"/>
    <property type="match status" value="1"/>
</dbReference>
<dbReference type="Gene3D" id="2.120.10.80">
    <property type="entry name" value="Kelch-type beta propeller"/>
    <property type="match status" value="1"/>
</dbReference>
<evidence type="ECO:0000313" key="2">
    <source>
        <dbReference type="Proteomes" id="UP001141552"/>
    </source>
</evidence>
<dbReference type="SMART" id="SM00612">
    <property type="entry name" value="Kelch"/>
    <property type="match status" value="2"/>
</dbReference>
<dbReference type="OrthoDB" id="191037at2759"/>
<dbReference type="PANTHER" id="PTHR46407">
    <property type="entry name" value="OS02G0208700 PROTEIN"/>
    <property type="match status" value="1"/>
</dbReference>
<proteinExistence type="predicted"/>
<protein>
    <recommendedName>
        <fullName evidence="3">F-box domain-containing protein</fullName>
    </recommendedName>
</protein>
<evidence type="ECO:0008006" key="3">
    <source>
        <dbReference type="Google" id="ProtNLM"/>
    </source>
</evidence>
<gene>
    <name evidence="1" type="ORF">Tsubulata_025733</name>
</gene>
<dbReference type="CDD" id="cd22152">
    <property type="entry name" value="F-box_AtAFR-like"/>
    <property type="match status" value="1"/>
</dbReference>
<dbReference type="InterPro" id="IPR015915">
    <property type="entry name" value="Kelch-typ_b-propeller"/>
</dbReference>
<dbReference type="InterPro" id="IPR044595">
    <property type="entry name" value="KMD1-4"/>
</dbReference>
<dbReference type="AlphaFoldDB" id="A0A9Q0JBI6"/>
<sequence>MELIPGLPDDIARDCLIRVKYKQFSGVESVNKAWKTEIRSPEFRQHRKGSHKSQRIIVMAQARINPDQSSNTLKQSCSPVYRFTVLEPETGDWSELPPVPEFTNGLPMFCQVACVGSDLVVLGGLDPVTWEVSNSVHVFSFLSATWRRGKDMPGVRRSFFGCASDLDRTVYVVGGHDGDKNALRSVLAYDVASDEWASLPDMARERDECKAIFQRGRLHVVGGYCTEMQGRFERTAEAFDFAKWQWGNVQDEFLEAATCPKACVYGDDGKVYMCRGCDVAVLEGSTWRNVAKLPADVCNATLVTTWQDKLLVIGSARFGEPHMGCVLDLKKYKWTQLEFTEKYSGHVQSGCFIEV</sequence>
<evidence type="ECO:0000313" key="1">
    <source>
        <dbReference type="EMBL" id="KAJ4835424.1"/>
    </source>
</evidence>
<dbReference type="EMBL" id="JAKUCV010004427">
    <property type="protein sequence ID" value="KAJ4835424.1"/>
    <property type="molecule type" value="Genomic_DNA"/>
</dbReference>
<reference evidence="1" key="2">
    <citation type="journal article" date="2023" name="Plants (Basel)">
        <title>Annotation of the Turnera subulata (Passifloraceae) Draft Genome Reveals the S-Locus Evolved after the Divergence of Turneroideae from Passifloroideae in a Stepwise Manner.</title>
        <authorList>
            <person name="Henning P.M."/>
            <person name="Roalson E.H."/>
            <person name="Mir W."/>
            <person name="McCubbin A.G."/>
            <person name="Shore J.S."/>
        </authorList>
    </citation>
    <scope>NUCLEOTIDE SEQUENCE</scope>
    <source>
        <strain evidence="1">F60SS</strain>
    </source>
</reference>
<name>A0A9Q0JBI6_9ROSI</name>